<dbReference type="InterPro" id="IPR000073">
    <property type="entry name" value="AB_hydrolase_1"/>
</dbReference>
<proteinExistence type="predicted"/>
<dbReference type="Gene3D" id="3.40.50.1820">
    <property type="entry name" value="alpha/beta hydrolase"/>
    <property type="match status" value="1"/>
</dbReference>
<reference evidence="3" key="1">
    <citation type="submission" date="2016-03" db="EMBL/GenBank/DDBJ databases">
        <authorList>
            <person name="Guldener U."/>
        </authorList>
    </citation>
    <scope>NUCLEOTIDE SEQUENCE [LARGE SCALE GENOMIC DNA]</scope>
    <source>
        <strain evidence="3">04CH-RAC-A.6.1</strain>
    </source>
</reference>
<gene>
    <name evidence="2" type="ORF">RAG0_03641</name>
</gene>
<sequence length="327" mass="36453">MEKFFVSLDRDPRIRLACSFFPPPERSSPRDTLIVFLNGIDSSKSQWSPAIDSLLKPRRRPYSTPFLAYDRPGQGNILSRNQDVTARLQGHGRDCLEAAHDLRELIKKVGKSRLGIDRDNIDSLGIVLVAASIGVAIARLYAAEYPETVTGCLFLNSVLASSNIVSVFPDPDAPDFRPEDLTNGITPQDLEIGRKRLGRVYHLDAPNTEGLWRGNLGKLLPFSDAPPLLGPGPRTPYITVVQHDPVVNTRQMNKLLEIPKRVLDVYGEPAYTEYCEGLTRLTHPQIRKELVLAKGSGHRVYKDDPRLVASELRGILDNLSRDEGSRI</sequence>
<dbReference type="InterPro" id="IPR029058">
    <property type="entry name" value="AB_hydrolase_fold"/>
</dbReference>
<dbReference type="OrthoDB" id="3466836at2759"/>
<dbReference type="EMBL" id="FJUX01000015">
    <property type="protein sequence ID" value="CZS93279.1"/>
    <property type="molecule type" value="Genomic_DNA"/>
</dbReference>
<evidence type="ECO:0000313" key="2">
    <source>
        <dbReference type="EMBL" id="CZS93279.1"/>
    </source>
</evidence>
<accession>A0A1E1K5A2</accession>
<keyword evidence="3" id="KW-1185">Reference proteome</keyword>
<organism evidence="2 3">
    <name type="scientific">Rhynchosporium agropyri</name>
    <dbReference type="NCBI Taxonomy" id="914238"/>
    <lineage>
        <taxon>Eukaryota</taxon>
        <taxon>Fungi</taxon>
        <taxon>Dikarya</taxon>
        <taxon>Ascomycota</taxon>
        <taxon>Pezizomycotina</taxon>
        <taxon>Leotiomycetes</taxon>
        <taxon>Helotiales</taxon>
        <taxon>Ploettnerulaceae</taxon>
        <taxon>Rhynchosporium</taxon>
    </lineage>
</organism>
<evidence type="ECO:0000313" key="3">
    <source>
        <dbReference type="Proteomes" id="UP000178912"/>
    </source>
</evidence>
<protein>
    <recommendedName>
        <fullName evidence="1">AB hydrolase-1 domain-containing protein</fullName>
    </recommendedName>
</protein>
<name>A0A1E1K5A2_9HELO</name>
<dbReference type="AlphaFoldDB" id="A0A1E1K5A2"/>
<evidence type="ECO:0000259" key="1">
    <source>
        <dbReference type="Pfam" id="PF12697"/>
    </source>
</evidence>
<dbReference type="SUPFAM" id="SSF53474">
    <property type="entry name" value="alpha/beta-Hydrolases"/>
    <property type="match status" value="1"/>
</dbReference>
<feature type="domain" description="AB hydrolase-1" evidence="1">
    <location>
        <begin position="34"/>
        <end position="310"/>
    </location>
</feature>
<dbReference type="Proteomes" id="UP000178912">
    <property type="component" value="Unassembled WGS sequence"/>
</dbReference>
<dbReference type="Pfam" id="PF12697">
    <property type="entry name" value="Abhydrolase_6"/>
    <property type="match status" value="1"/>
</dbReference>